<evidence type="ECO:0000256" key="14">
    <source>
        <dbReference type="ARBA" id="ARBA00022989"/>
    </source>
</evidence>
<name>A0A9Q0RN25_BLOTA</name>
<comment type="cofactor">
    <cofactor evidence="1">
        <name>Mg(2+)</name>
        <dbReference type="ChEBI" id="CHEBI:18420"/>
    </cofactor>
</comment>
<proteinExistence type="predicted"/>
<keyword evidence="5" id="KW-0597">Phosphoprotein</keyword>
<keyword evidence="24" id="KW-1185">Reference proteome</keyword>
<evidence type="ECO:0000256" key="8">
    <source>
        <dbReference type="ARBA" id="ARBA00022729"/>
    </source>
</evidence>
<evidence type="ECO:0000256" key="10">
    <source>
        <dbReference type="ARBA" id="ARBA00022777"/>
    </source>
</evidence>
<dbReference type="SMART" id="SM00220">
    <property type="entry name" value="S_TKc"/>
    <property type="match status" value="1"/>
</dbReference>
<evidence type="ECO:0000256" key="3">
    <source>
        <dbReference type="ARBA" id="ARBA00012513"/>
    </source>
</evidence>
<dbReference type="PROSITE" id="PS50011">
    <property type="entry name" value="PROTEIN_KINASE_DOM"/>
    <property type="match status" value="1"/>
</dbReference>
<keyword evidence="16" id="KW-0511">Multifunctional enzyme</keyword>
<dbReference type="InterPro" id="IPR010513">
    <property type="entry name" value="KEN_dom"/>
</dbReference>
<accession>A0A9Q0RN25</accession>
<keyword evidence="13" id="KW-0067">ATP-binding</keyword>
<organism evidence="23 24">
    <name type="scientific">Blomia tropicalis</name>
    <name type="common">Mite</name>
    <dbReference type="NCBI Taxonomy" id="40697"/>
    <lineage>
        <taxon>Eukaryota</taxon>
        <taxon>Metazoa</taxon>
        <taxon>Ecdysozoa</taxon>
        <taxon>Arthropoda</taxon>
        <taxon>Chelicerata</taxon>
        <taxon>Arachnida</taxon>
        <taxon>Acari</taxon>
        <taxon>Acariformes</taxon>
        <taxon>Sarcoptiformes</taxon>
        <taxon>Astigmata</taxon>
        <taxon>Glycyphagoidea</taxon>
        <taxon>Echimyopodidae</taxon>
        <taxon>Blomia</taxon>
    </lineage>
</organism>
<dbReference type="InterPro" id="IPR008271">
    <property type="entry name" value="Ser/Thr_kinase_AS"/>
</dbReference>
<dbReference type="InterPro" id="IPR000719">
    <property type="entry name" value="Prot_kinase_dom"/>
</dbReference>
<dbReference type="InterPro" id="IPR045133">
    <property type="entry name" value="IRE1/2-like"/>
</dbReference>
<dbReference type="FunFam" id="1.20.1440.180:FF:000001">
    <property type="entry name" value="Serine/threonine-protein kinase/endoribonuclease IRE1"/>
    <property type="match status" value="1"/>
</dbReference>
<evidence type="ECO:0000256" key="2">
    <source>
        <dbReference type="ARBA" id="ARBA00004115"/>
    </source>
</evidence>
<reference evidence="23" key="1">
    <citation type="submission" date="2022-12" db="EMBL/GenBank/DDBJ databases">
        <title>Genome assemblies of Blomia tropicalis.</title>
        <authorList>
            <person name="Cui Y."/>
        </authorList>
    </citation>
    <scope>NUCLEOTIDE SEQUENCE</scope>
    <source>
        <tissue evidence="23">Adult mites</tissue>
    </source>
</reference>
<keyword evidence="6" id="KW-0808">Transferase</keyword>
<evidence type="ECO:0000256" key="12">
    <source>
        <dbReference type="ARBA" id="ARBA00022824"/>
    </source>
</evidence>
<dbReference type="GO" id="GO:0036498">
    <property type="term" value="P:IRE1-mediated unfolded protein response"/>
    <property type="evidence" value="ECO:0007669"/>
    <property type="project" value="TreeGrafter"/>
</dbReference>
<dbReference type="Proteomes" id="UP001142055">
    <property type="component" value="Chromosome 2"/>
</dbReference>
<dbReference type="EMBL" id="JAPWDV010000002">
    <property type="protein sequence ID" value="KAJ6220105.1"/>
    <property type="molecule type" value="Genomic_DNA"/>
</dbReference>
<dbReference type="GO" id="GO:0005524">
    <property type="term" value="F:ATP binding"/>
    <property type="evidence" value="ECO:0007669"/>
    <property type="project" value="UniProtKB-KW"/>
</dbReference>
<keyword evidence="9" id="KW-0547">Nucleotide-binding</keyword>
<evidence type="ECO:0000256" key="11">
    <source>
        <dbReference type="ARBA" id="ARBA00022801"/>
    </source>
</evidence>
<dbReference type="PANTHER" id="PTHR13954:SF6">
    <property type="entry name" value="NON-SPECIFIC SERINE_THREONINE PROTEIN KINASE"/>
    <property type="match status" value="1"/>
</dbReference>
<keyword evidence="10" id="KW-0418">Kinase</keyword>
<evidence type="ECO:0000313" key="23">
    <source>
        <dbReference type="EMBL" id="KAJ6220105.1"/>
    </source>
</evidence>
<dbReference type="Gene3D" id="1.20.1440.180">
    <property type="entry name" value="KEN domain"/>
    <property type="match status" value="1"/>
</dbReference>
<dbReference type="Pfam" id="PF00069">
    <property type="entry name" value="Pkinase"/>
    <property type="match status" value="1"/>
</dbReference>
<evidence type="ECO:0000256" key="15">
    <source>
        <dbReference type="ARBA" id="ARBA00023136"/>
    </source>
</evidence>
<dbReference type="GO" id="GO:0010468">
    <property type="term" value="P:regulation of gene expression"/>
    <property type="evidence" value="ECO:0007669"/>
    <property type="project" value="UniProtKB-ARBA"/>
</dbReference>
<evidence type="ECO:0000259" key="22">
    <source>
        <dbReference type="PROSITE" id="PS51392"/>
    </source>
</evidence>
<evidence type="ECO:0000256" key="17">
    <source>
        <dbReference type="ARBA" id="ARBA00047899"/>
    </source>
</evidence>
<comment type="caution">
    <text evidence="23">The sequence shown here is derived from an EMBL/GenBank/DDBJ whole genome shotgun (WGS) entry which is preliminary data.</text>
</comment>
<dbReference type="GO" id="GO:0016787">
    <property type="term" value="F:hydrolase activity"/>
    <property type="evidence" value="ECO:0007669"/>
    <property type="project" value="UniProtKB-KW"/>
</dbReference>
<feature type="domain" description="KEN" evidence="22">
    <location>
        <begin position="317"/>
        <end position="446"/>
    </location>
</feature>
<evidence type="ECO:0000256" key="4">
    <source>
        <dbReference type="ARBA" id="ARBA00022527"/>
    </source>
</evidence>
<gene>
    <name evidence="23" type="ORF">RDWZM_005917</name>
</gene>
<evidence type="ECO:0000256" key="5">
    <source>
        <dbReference type="ARBA" id="ARBA00022553"/>
    </source>
</evidence>
<evidence type="ECO:0000256" key="19">
    <source>
        <dbReference type="SAM" id="MobiDB-lite"/>
    </source>
</evidence>
<dbReference type="GO" id="GO:0006397">
    <property type="term" value="P:mRNA processing"/>
    <property type="evidence" value="ECO:0007669"/>
    <property type="project" value="InterPro"/>
</dbReference>
<dbReference type="InterPro" id="IPR011009">
    <property type="entry name" value="Kinase-like_dom_sf"/>
</dbReference>
<comment type="catalytic activity">
    <reaction evidence="17">
        <text>L-threonyl-[protein] + ATP = O-phospho-L-threonyl-[protein] + ADP + H(+)</text>
        <dbReference type="Rhea" id="RHEA:46608"/>
        <dbReference type="Rhea" id="RHEA-COMP:11060"/>
        <dbReference type="Rhea" id="RHEA-COMP:11605"/>
        <dbReference type="ChEBI" id="CHEBI:15378"/>
        <dbReference type="ChEBI" id="CHEBI:30013"/>
        <dbReference type="ChEBI" id="CHEBI:30616"/>
        <dbReference type="ChEBI" id="CHEBI:61977"/>
        <dbReference type="ChEBI" id="CHEBI:456216"/>
        <dbReference type="EC" id="2.7.11.1"/>
    </reaction>
</comment>
<dbReference type="AlphaFoldDB" id="A0A9Q0RN25"/>
<dbReference type="GO" id="GO:0070059">
    <property type="term" value="P:intrinsic apoptotic signaling pathway in response to endoplasmic reticulum stress"/>
    <property type="evidence" value="ECO:0007669"/>
    <property type="project" value="TreeGrafter"/>
</dbReference>
<evidence type="ECO:0000256" key="20">
    <source>
        <dbReference type="SAM" id="SignalP"/>
    </source>
</evidence>
<dbReference type="OMA" id="MEIYAFI"/>
<sequence>MLSNIIVLLICLILLVIAIPVTIAFQYVRKKDIKPNQTTLIDKNITIGKISYNPGDIIGRGCAGTCVYKGLFENRQQVAVKRIIADCFQLANREIELLRKLQHPHLIRYFATEHDQQFLYIAIELAELTLAEYIERRTDISIEYEFNKAEILQQSCLGLAHLHSLDIVHRDIKPQNILISLPIHPNRNRKIMISDFGVSKTLNSDSLTTDFSAGTEGWIAPEILKSKLNGGNEKASKPNDIFSMGCLIFYTYTNGEHPFGSILSRQSRMINGESDLSHIYDEKHVNVRSLVGAMIAIDASTRPPIEAVIKHPFFWNSKQSLQFLQDISDRIECEKSLDSEIVKALEYGGLDVCCGDWRRNISIELQEDLRKFRNYKGSSVRDLLRAIRNKRHHYHELDAKLQSSLGTIPDQFANYFTSKFPRLIIHTYIAMQLCKQEPVMQNYYHNNDCVDKEDFIFKPLKRSNIRWFEKLKEEKFQTEFIFDRNSRMKRFNSNGHARNGVPNEQDGNMNKNID</sequence>
<dbReference type="CDD" id="cd10422">
    <property type="entry name" value="RNase_Ire1"/>
    <property type="match status" value="1"/>
</dbReference>
<protein>
    <recommendedName>
        <fullName evidence="3">non-specific serine/threonine protein kinase</fullName>
        <ecNumber evidence="3">2.7.11.1</ecNumber>
    </recommendedName>
</protein>
<keyword evidence="15" id="KW-0472">Membrane</keyword>
<keyword evidence="12" id="KW-0256">Endoplasmic reticulum</keyword>
<dbReference type="SMART" id="SM00580">
    <property type="entry name" value="PUG"/>
    <property type="match status" value="1"/>
</dbReference>
<keyword evidence="14" id="KW-1133">Transmembrane helix</keyword>
<dbReference type="PANTHER" id="PTHR13954">
    <property type="entry name" value="IRE1-RELATED"/>
    <property type="match status" value="1"/>
</dbReference>
<evidence type="ECO:0000256" key="13">
    <source>
        <dbReference type="ARBA" id="ARBA00022840"/>
    </source>
</evidence>
<comment type="catalytic activity">
    <reaction evidence="18">
        <text>L-seryl-[protein] + ATP = O-phospho-L-seryl-[protein] + ADP + H(+)</text>
        <dbReference type="Rhea" id="RHEA:17989"/>
        <dbReference type="Rhea" id="RHEA-COMP:9863"/>
        <dbReference type="Rhea" id="RHEA-COMP:11604"/>
        <dbReference type="ChEBI" id="CHEBI:15378"/>
        <dbReference type="ChEBI" id="CHEBI:29999"/>
        <dbReference type="ChEBI" id="CHEBI:30616"/>
        <dbReference type="ChEBI" id="CHEBI:83421"/>
        <dbReference type="ChEBI" id="CHEBI:456216"/>
        <dbReference type="EC" id="2.7.11.1"/>
    </reaction>
</comment>
<evidence type="ECO:0000313" key="24">
    <source>
        <dbReference type="Proteomes" id="UP001142055"/>
    </source>
</evidence>
<keyword evidence="7" id="KW-0812">Transmembrane</keyword>
<dbReference type="PROSITE" id="PS00108">
    <property type="entry name" value="PROTEIN_KINASE_ST"/>
    <property type="match status" value="1"/>
</dbReference>
<feature type="chain" id="PRO_5040146322" description="non-specific serine/threonine protein kinase" evidence="20">
    <location>
        <begin position="19"/>
        <end position="514"/>
    </location>
</feature>
<keyword evidence="8 20" id="KW-0732">Signal</keyword>
<dbReference type="Gene3D" id="1.10.510.10">
    <property type="entry name" value="Transferase(Phosphotransferase) domain 1"/>
    <property type="match status" value="1"/>
</dbReference>
<evidence type="ECO:0000256" key="7">
    <source>
        <dbReference type="ARBA" id="ARBA00022692"/>
    </source>
</evidence>
<evidence type="ECO:0000256" key="18">
    <source>
        <dbReference type="ARBA" id="ARBA00048679"/>
    </source>
</evidence>
<evidence type="ECO:0000256" key="1">
    <source>
        <dbReference type="ARBA" id="ARBA00001946"/>
    </source>
</evidence>
<feature type="compositionally biased region" description="Polar residues" evidence="19">
    <location>
        <begin position="505"/>
        <end position="514"/>
    </location>
</feature>
<dbReference type="Gene3D" id="3.30.200.20">
    <property type="entry name" value="Phosphorylase Kinase, domain 1"/>
    <property type="match status" value="1"/>
</dbReference>
<dbReference type="PROSITE" id="PS51392">
    <property type="entry name" value="KEN"/>
    <property type="match status" value="1"/>
</dbReference>
<keyword evidence="4" id="KW-0723">Serine/threonine-protein kinase</keyword>
<dbReference type="GO" id="GO:1990604">
    <property type="term" value="C:IRE1-TRAF2-ASK1 complex"/>
    <property type="evidence" value="ECO:0007669"/>
    <property type="project" value="TreeGrafter"/>
</dbReference>
<dbReference type="GO" id="GO:0004674">
    <property type="term" value="F:protein serine/threonine kinase activity"/>
    <property type="evidence" value="ECO:0007669"/>
    <property type="project" value="UniProtKB-KW"/>
</dbReference>
<evidence type="ECO:0000256" key="16">
    <source>
        <dbReference type="ARBA" id="ARBA00023268"/>
    </source>
</evidence>
<dbReference type="GO" id="GO:0004521">
    <property type="term" value="F:RNA endonuclease activity"/>
    <property type="evidence" value="ECO:0007669"/>
    <property type="project" value="InterPro"/>
</dbReference>
<dbReference type="GO" id="GO:0051082">
    <property type="term" value="F:unfolded protein binding"/>
    <property type="evidence" value="ECO:0007669"/>
    <property type="project" value="TreeGrafter"/>
</dbReference>
<evidence type="ECO:0000256" key="9">
    <source>
        <dbReference type="ARBA" id="ARBA00022741"/>
    </source>
</evidence>
<dbReference type="GO" id="GO:0080090">
    <property type="term" value="P:regulation of primary metabolic process"/>
    <property type="evidence" value="ECO:0007669"/>
    <property type="project" value="UniProtKB-ARBA"/>
</dbReference>
<dbReference type="FunFam" id="3.30.200.20:FF:000077">
    <property type="entry name" value="Putative Serine/threonine-protein kinase/endoribonuclease IRE1"/>
    <property type="match status" value="1"/>
</dbReference>
<keyword evidence="11" id="KW-0378">Hydrolase</keyword>
<evidence type="ECO:0000256" key="6">
    <source>
        <dbReference type="ARBA" id="ARBA00022679"/>
    </source>
</evidence>
<dbReference type="SUPFAM" id="SSF56112">
    <property type="entry name" value="Protein kinase-like (PK-like)"/>
    <property type="match status" value="1"/>
</dbReference>
<feature type="domain" description="Protein kinase" evidence="21">
    <location>
        <begin position="52"/>
        <end position="314"/>
    </location>
</feature>
<dbReference type="InterPro" id="IPR038357">
    <property type="entry name" value="KEN_sf"/>
</dbReference>
<comment type="subcellular location">
    <subcellularLocation>
        <location evidence="2">Endoplasmic reticulum membrane</location>
        <topology evidence="2">Single-pass type I membrane protein</topology>
    </subcellularLocation>
</comment>
<evidence type="ECO:0000259" key="21">
    <source>
        <dbReference type="PROSITE" id="PS50011"/>
    </source>
</evidence>
<feature type="signal peptide" evidence="20">
    <location>
        <begin position="1"/>
        <end position="18"/>
    </location>
</feature>
<dbReference type="EC" id="2.7.11.1" evidence="3"/>
<feature type="region of interest" description="Disordered" evidence="19">
    <location>
        <begin position="491"/>
        <end position="514"/>
    </location>
</feature>
<dbReference type="Pfam" id="PF06479">
    <property type="entry name" value="Ribonuc_2-5A"/>
    <property type="match status" value="1"/>
</dbReference>